<evidence type="ECO:0000259" key="6">
    <source>
        <dbReference type="PROSITE" id="PS51900"/>
    </source>
</evidence>
<dbReference type="InterPro" id="IPR004107">
    <property type="entry name" value="Integrase_SAM-like_N"/>
</dbReference>
<evidence type="ECO:0000256" key="4">
    <source>
        <dbReference type="PROSITE-ProRule" id="PRU01248"/>
    </source>
</evidence>
<dbReference type="InterPro" id="IPR010998">
    <property type="entry name" value="Integrase_recombinase_N"/>
</dbReference>
<dbReference type="EMBL" id="WKJO01000001">
    <property type="protein sequence ID" value="MRX20887.1"/>
    <property type="molecule type" value="Genomic_DNA"/>
</dbReference>
<evidence type="ECO:0000313" key="8">
    <source>
        <dbReference type="Proteomes" id="UP000439022"/>
    </source>
</evidence>
<name>A0A6A8GFF2_9EURY</name>
<accession>A0A6A8GFF2</accession>
<gene>
    <name evidence="7" type="ORF">GJR96_02765</name>
</gene>
<sequence length="374" mass="43192">MNKQLEQILARINDPVAIRKVLEITQGSDQSKGQRLEKPNQESLVTLYERFLSRRQDRSPSTRAQYKRTILDFIEFSESNEVAEPSELSIHLLDSYVDSLQERYNSDATILTYTKNVRGWLRWLTKRGYCDESLYRILDKDDLGLSPKARDEALSTREAELILEQLRNQRRGTLKHALIELLWNAGLRIGGARSLDIRDFVPEENEIRLRHRPTTGTRLKNGSETKDHVGNGERNVALKECVVNAIEIYIELERPDVTDEFGRSPLFATSQGRAARSTLRRKVYEATSCRWNTSPDSSVNCDGECSARSEVCPVSFYPHAIRRGAIVHHLSSGLRPDIASERFDVSVQTLRRHYDPRTEQKRKQDRSEYVRNCW</sequence>
<protein>
    <submittedName>
        <fullName evidence="7">Tyrosine-type recombinase/integrase</fullName>
    </submittedName>
</protein>
<dbReference type="SUPFAM" id="SSF56349">
    <property type="entry name" value="DNA breaking-rejoining enzymes"/>
    <property type="match status" value="1"/>
</dbReference>
<dbReference type="Proteomes" id="UP000439022">
    <property type="component" value="Unassembled WGS sequence"/>
</dbReference>
<dbReference type="Gene3D" id="1.10.150.130">
    <property type="match status" value="1"/>
</dbReference>
<dbReference type="InterPro" id="IPR011010">
    <property type="entry name" value="DNA_brk_join_enz"/>
</dbReference>
<evidence type="ECO:0000259" key="5">
    <source>
        <dbReference type="PROSITE" id="PS51898"/>
    </source>
</evidence>
<reference evidence="7 8" key="1">
    <citation type="submission" date="2019-11" db="EMBL/GenBank/DDBJ databases">
        <title>Whole genome sequence of Haloferax sp. MBLA0076.</title>
        <authorList>
            <person name="Seo M.-J."/>
            <person name="Cho E.-S."/>
        </authorList>
    </citation>
    <scope>NUCLEOTIDE SEQUENCE [LARGE SCALE GENOMIC DNA]</scope>
    <source>
        <strain evidence="7 8">MBLA0076</strain>
    </source>
</reference>
<keyword evidence="8" id="KW-1185">Reference proteome</keyword>
<keyword evidence="3" id="KW-0233">DNA recombination</keyword>
<feature type="domain" description="Tyr recombinase" evidence="5">
    <location>
        <begin position="149"/>
        <end position="370"/>
    </location>
</feature>
<organism evidence="7 8">
    <name type="scientific">Haloferax litoreum</name>
    <dbReference type="NCBI Taxonomy" id="2666140"/>
    <lineage>
        <taxon>Archaea</taxon>
        <taxon>Methanobacteriati</taxon>
        <taxon>Methanobacteriota</taxon>
        <taxon>Stenosarchaea group</taxon>
        <taxon>Halobacteria</taxon>
        <taxon>Halobacteriales</taxon>
        <taxon>Haloferacaceae</taxon>
        <taxon>Haloferax</taxon>
    </lineage>
</organism>
<evidence type="ECO:0000313" key="7">
    <source>
        <dbReference type="EMBL" id="MRX20887.1"/>
    </source>
</evidence>
<dbReference type="AlphaFoldDB" id="A0A6A8GFF2"/>
<evidence type="ECO:0000256" key="1">
    <source>
        <dbReference type="ARBA" id="ARBA00022908"/>
    </source>
</evidence>
<dbReference type="InterPro" id="IPR013762">
    <property type="entry name" value="Integrase-like_cat_sf"/>
</dbReference>
<dbReference type="Pfam" id="PF02899">
    <property type="entry name" value="Phage_int_SAM_1"/>
    <property type="match status" value="1"/>
</dbReference>
<dbReference type="Gene3D" id="1.10.443.10">
    <property type="entry name" value="Intergrase catalytic core"/>
    <property type="match status" value="1"/>
</dbReference>
<dbReference type="GO" id="GO:0003677">
    <property type="term" value="F:DNA binding"/>
    <property type="evidence" value="ECO:0007669"/>
    <property type="project" value="UniProtKB-UniRule"/>
</dbReference>
<evidence type="ECO:0000256" key="3">
    <source>
        <dbReference type="ARBA" id="ARBA00023172"/>
    </source>
</evidence>
<dbReference type="PROSITE" id="PS51898">
    <property type="entry name" value="TYR_RECOMBINASE"/>
    <property type="match status" value="1"/>
</dbReference>
<comment type="caution">
    <text evidence="7">The sequence shown here is derived from an EMBL/GenBank/DDBJ whole genome shotgun (WGS) entry which is preliminary data.</text>
</comment>
<keyword evidence="2 4" id="KW-0238">DNA-binding</keyword>
<dbReference type="RefSeq" id="WP_151161538.1">
    <property type="nucleotide sequence ID" value="NZ_WKJO01000001.1"/>
</dbReference>
<dbReference type="PROSITE" id="PS51900">
    <property type="entry name" value="CB"/>
    <property type="match status" value="1"/>
</dbReference>
<dbReference type="InterPro" id="IPR002104">
    <property type="entry name" value="Integrase_catalytic"/>
</dbReference>
<keyword evidence="1" id="KW-0229">DNA integration</keyword>
<dbReference type="InterPro" id="IPR044068">
    <property type="entry name" value="CB"/>
</dbReference>
<dbReference type="GO" id="GO:0015074">
    <property type="term" value="P:DNA integration"/>
    <property type="evidence" value="ECO:0007669"/>
    <property type="project" value="InterPro"/>
</dbReference>
<feature type="domain" description="Core-binding (CB)" evidence="6">
    <location>
        <begin position="42"/>
        <end position="125"/>
    </location>
</feature>
<evidence type="ECO:0000256" key="2">
    <source>
        <dbReference type="ARBA" id="ARBA00023125"/>
    </source>
</evidence>
<proteinExistence type="predicted"/>
<dbReference type="CDD" id="cd00397">
    <property type="entry name" value="DNA_BRE_C"/>
    <property type="match status" value="1"/>
</dbReference>
<dbReference type="GO" id="GO:0006310">
    <property type="term" value="P:DNA recombination"/>
    <property type="evidence" value="ECO:0007669"/>
    <property type="project" value="UniProtKB-KW"/>
</dbReference>